<feature type="transmembrane region" description="Helical" evidence="2">
    <location>
        <begin position="12"/>
        <end position="37"/>
    </location>
</feature>
<feature type="compositionally biased region" description="Pro residues" evidence="1">
    <location>
        <begin position="111"/>
        <end position="120"/>
    </location>
</feature>
<dbReference type="AlphaFoldDB" id="A0A514JTH9"/>
<feature type="transmembrane region" description="Helical" evidence="2">
    <location>
        <begin position="81"/>
        <end position="98"/>
    </location>
</feature>
<keyword evidence="4" id="KW-1185">Reference proteome</keyword>
<keyword evidence="2" id="KW-0472">Membrane</keyword>
<sequence>MYGHGVAPPTRSAATVIALRVLFAAAGFLSCGLLACVPLFRVAIVRGRVLDWVAAWLSIPASIVCLAVVGSLPETDYRTDVALASALILGAAASAYFLTVDIRLHRRPGPYGIPVPPPSPHATTVHSATTMHSATTQHTPGPHAPGVHSPYGYPQPASPYAPTPAPQPPAPHTPAPHTPAQHAPVPPQPPQRPAPARIDQVRAELDELSDYLRRQDGQQGPHGNDEGGR</sequence>
<feature type="compositionally biased region" description="Pro residues" evidence="1">
    <location>
        <begin position="156"/>
        <end position="177"/>
    </location>
</feature>
<dbReference type="RefSeq" id="WP_142232727.1">
    <property type="nucleotide sequence ID" value="NZ_CP022310.1"/>
</dbReference>
<name>A0A514JTH9_9ACTN</name>
<feature type="region of interest" description="Disordered" evidence="1">
    <location>
        <begin position="111"/>
        <end position="229"/>
    </location>
</feature>
<organism evidence="3 4">
    <name type="scientific">Streptomyces calvus</name>
    <dbReference type="NCBI Taxonomy" id="67282"/>
    <lineage>
        <taxon>Bacteria</taxon>
        <taxon>Bacillati</taxon>
        <taxon>Actinomycetota</taxon>
        <taxon>Actinomycetes</taxon>
        <taxon>Kitasatosporales</taxon>
        <taxon>Streptomycetaceae</taxon>
        <taxon>Streptomyces</taxon>
    </lineage>
</organism>
<dbReference type="EMBL" id="CP022310">
    <property type="protein sequence ID" value="QDI70684.1"/>
    <property type="molecule type" value="Genomic_DNA"/>
</dbReference>
<gene>
    <name evidence="3" type="ORF">CD934_19820</name>
</gene>
<evidence type="ECO:0000256" key="1">
    <source>
        <dbReference type="SAM" id="MobiDB-lite"/>
    </source>
</evidence>
<reference evidence="3 4" key="1">
    <citation type="submission" date="2017-07" db="EMBL/GenBank/DDBJ databases">
        <title>The Complete Genome of Streptomyces asterosporus-ZSY.</title>
        <authorList>
            <person name="Zhang S."/>
        </authorList>
    </citation>
    <scope>NUCLEOTIDE SEQUENCE [LARGE SCALE GENOMIC DNA]</scope>
    <source>
        <strain evidence="3 4">DSM 41452</strain>
    </source>
</reference>
<evidence type="ECO:0000313" key="4">
    <source>
        <dbReference type="Proteomes" id="UP000316215"/>
    </source>
</evidence>
<feature type="compositionally biased region" description="Polar residues" evidence="1">
    <location>
        <begin position="121"/>
        <end position="139"/>
    </location>
</feature>
<keyword evidence="2" id="KW-1133">Transmembrane helix</keyword>
<accession>A0A514JTH9</accession>
<evidence type="ECO:0000313" key="3">
    <source>
        <dbReference type="EMBL" id="QDI70684.1"/>
    </source>
</evidence>
<keyword evidence="2" id="KW-0812">Transmembrane</keyword>
<proteinExistence type="predicted"/>
<feature type="compositionally biased region" description="Pro residues" evidence="1">
    <location>
        <begin position="184"/>
        <end position="193"/>
    </location>
</feature>
<evidence type="ECO:0000256" key="2">
    <source>
        <dbReference type="SAM" id="Phobius"/>
    </source>
</evidence>
<accession>A0A7W3M948</accession>
<dbReference type="KEGG" id="sast:CD934_19820"/>
<protein>
    <submittedName>
        <fullName evidence="3">Uncharacterized protein</fullName>
    </submittedName>
</protein>
<feature type="transmembrane region" description="Helical" evidence="2">
    <location>
        <begin position="49"/>
        <end position="69"/>
    </location>
</feature>
<dbReference type="Proteomes" id="UP000316215">
    <property type="component" value="Chromosome"/>
</dbReference>
<feature type="compositionally biased region" description="Basic and acidic residues" evidence="1">
    <location>
        <begin position="199"/>
        <end position="216"/>
    </location>
</feature>